<dbReference type="Proteomes" id="UP000242414">
    <property type="component" value="Unassembled WGS sequence"/>
</dbReference>
<dbReference type="VEuPathDB" id="FungiDB:BCV72DRAFT_295361"/>
<gene>
    <name evidence="1" type="ORF">BCV72DRAFT_295361</name>
</gene>
<proteinExistence type="predicted"/>
<dbReference type="EMBL" id="KV921983">
    <property type="protein sequence ID" value="ORE04018.1"/>
    <property type="molecule type" value="Genomic_DNA"/>
</dbReference>
<organism evidence="1">
    <name type="scientific">Rhizopus microsporus var. microsporus</name>
    <dbReference type="NCBI Taxonomy" id="86635"/>
    <lineage>
        <taxon>Eukaryota</taxon>
        <taxon>Fungi</taxon>
        <taxon>Fungi incertae sedis</taxon>
        <taxon>Mucoromycota</taxon>
        <taxon>Mucoromycotina</taxon>
        <taxon>Mucoromycetes</taxon>
        <taxon>Mucorales</taxon>
        <taxon>Mucorineae</taxon>
        <taxon>Rhizopodaceae</taxon>
        <taxon>Rhizopus</taxon>
    </lineage>
</organism>
<accession>A0A1X0QWB8</accession>
<sequence>MFNQKLLHFQQEFSVQTDFMARFTQMYLIHDKFMHWSAVYQPQIFTNMETNNNIESWHNQLKTNYLQWKRNRRLDR</sequence>
<dbReference type="OrthoDB" id="2430203at2759"/>
<protein>
    <submittedName>
        <fullName evidence="1">Uncharacterized protein</fullName>
    </submittedName>
</protein>
<name>A0A1X0QWB8_RHIZD</name>
<reference evidence="1" key="1">
    <citation type="journal article" date="2016" name="Proc. Natl. Acad. Sci. U.S.A.">
        <title>Lipid metabolic changes in an early divergent fungus govern the establishment of a mutualistic symbiosis with endobacteria.</title>
        <authorList>
            <person name="Lastovetsky O.A."/>
            <person name="Gaspar M.L."/>
            <person name="Mondo S.J."/>
            <person name="LaButti K.M."/>
            <person name="Sandor L."/>
            <person name="Grigoriev I.V."/>
            <person name="Henry S.A."/>
            <person name="Pawlowska T.E."/>
        </authorList>
    </citation>
    <scope>NUCLEOTIDE SEQUENCE [LARGE SCALE GENOMIC DNA]</scope>
    <source>
        <strain evidence="1">ATCC 52814</strain>
    </source>
</reference>
<dbReference type="AlphaFoldDB" id="A0A1X0QWB8"/>
<evidence type="ECO:0000313" key="1">
    <source>
        <dbReference type="EMBL" id="ORE04018.1"/>
    </source>
</evidence>